<keyword evidence="3" id="KW-0862">Zinc</keyword>
<proteinExistence type="predicted"/>
<gene>
    <name evidence="5" type="ORF">KUF71_008974</name>
</gene>
<comment type="caution">
    <text evidence="5">The sequence shown here is derived from an EMBL/GenBank/DDBJ whole genome shotgun (WGS) entry which is preliminary data.</text>
</comment>
<evidence type="ECO:0000256" key="1">
    <source>
        <dbReference type="ARBA" id="ARBA00022723"/>
    </source>
</evidence>
<reference evidence="5" key="1">
    <citation type="submission" date="2021-07" db="EMBL/GenBank/DDBJ databases">
        <authorList>
            <person name="Catto M.A."/>
            <person name="Jacobson A."/>
            <person name="Kennedy G."/>
            <person name="Labadie P."/>
            <person name="Hunt B.G."/>
            <person name="Srinivasan R."/>
        </authorList>
    </citation>
    <scope>NUCLEOTIDE SEQUENCE</scope>
    <source>
        <strain evidence="5">PL_HMW_Pooled</strain>
        <tissue evidence="5">Head</tissue>
    </source>
</reference>
<dbReference type="Proteomes" id="UP001219518">
    <property type="component" value="Unassembled WGS sequence"/>
</dbReference>
<dbReference type="Pfam" id="PF04500">
    <property type="entry name" value="FLYWCH"/>
    <property type="match status" value="1"/>
</dbReference>
<organism evidence="5 6">
    <name type="scientific">Frankliniella fusca</name>
    <dbReference type="NCBI Taxonomy" id="407009"/>
    <lineage>
        <taxon>Eukaryota</taxon>
        <taxon>Metazoa</taxon>
        <taxon>Ecdysozoa</taxon>
        <taxon>Arthropoda</taxon>
        <taxon>Hexapoda</taxon>
        <taxon>Insecta</taxon>
        <taxon>Pterygota</taxon>
        <taxon>Neoptera</taxon>
        <taxon>Paraneoptera</taxon>
        <taxon>Thysanoptera</taxon>
        <taxon>Terebrantia</taxon>
        <taxon>Thripoidea</taxon>
        <taxon>Thripidae</taxon>
        <taxon>Frankliniella</taxon>
    </lineage>
</organism>
<keyword evidence="6" id="KW-1185">Reference proteome</keyword>
<evidence type="ECO:0000313" key="6">
    <source>
        <dbReference type="Proteomes" id="UP001219518"/>
    </source>
</evidence>
<protein>
    <submittedName>
        <fullName evidence="5">FLYWCH-type zinc finger-containing protein 1</fullName>
    </submittedName>
</protein>
<reference evidence="5" key="2">
    <citation type="journal article" date="2023" name="BMC Genomics">
        <title>Pest status, molecular evolution, and epigenetic factors derived from the genome assembly of Frankliniella fusca, a thysanopteran phytovirus vector.</title>
        <authorList>
            <person name="Catto M.A."/>
            <person name="Labadie P.E."/>
            <person name="Jacobson A.L."/>
            <person name="Kennedy G.G."/>
            <person name="Srinivasan R."/>
            <person name="Hunt B.G."/>
        </authorList>
    </citation>
    <scope>NUCLEOTIDE SEQUENCE</scope>
    <source>
        <strain evidence="5">PL_HMW_Pooled</strain>
    </source>
</reference>
<dbReference type="InterPro" id="IPR007588">
    <property type="entry name" value="Znf_FLYWCH"/>
</dbReference>
<dbReference type="EMBL" id="JAHWGI010001430">
    <property type="protein sequence ID" value="KAK3931755.1"/>
    <property type="molecule type" value="Genomic_DNA"/>
</dbReference>
<evidence type="ECO:0000313" key="5">
    <source>
        <dbReference type="EMBL" id="KAK3931755.1"/>
    </source>
</evidence>
<sequence>MEGQLLDSEKGGKILSFNGNLYSRHSENRDGSRTYWTCRRRPVCKKRAIASKGEWGTDSSVVEVFKSLDHDHPPAPEEGQAIRAYSRMKRAAKQHPEAPPAQILRQHMPDTTFLFVEALPYLPERQTMKRTMNRLRQGDFLSNPKSLAELGEIPEAFRKTSSGKNFLLYDSYDEDDEEAEARRRESRILVFCAKSDLKRLARADTWQLDGTLFDTAPPDAKFLVRNWIAFSSS</sequence>
<name>A0AAE1I3N8_9NEOP</name>
<keyword evidence="1" id="KW-0479">Metal-binding</keyword>
<dbReference type="AlphaFoldDB" id="A0AAE1I3N8"/>
<dbReference type="Gene3D" id="2.20.25.240">
    <property type="match status" value="1"/>
</dbReference>
<feature type="domain" description="FLYWCH-type" evidence="4">
    <location>
        <begin position="7"/>
        <end position="57"/>
    </location>
</feature>
<evidence type="ECO:0000256" key="2">
    <source>
        <dbReference type="ARBA" id="ARBA00022771"/>
    </source>
</evidence>
<keyword evidence="2" id="KW-0863">Zinc-finger</keyword>
<evidence type="ECO:0000256" key="3">
    <source>
        <dbReference type="ARBA" id="ARBA00022833"/>
    </source>
</evidence>
<accession>A0AAE1I3N8</accession>
<evidence type="ECO:0000259" key="4">
    <source>
        <dbReference type="Pfam" id="PF04500"/>
    </source>
</evidence>
<dbReference type="GO" id="GO:0008270">
    <property type="term" value="F:zinc ion binding"/>
    <property type="evidence" value="ECO:0007669"/>
    <property type="project" value="UniProtKB-KW"/>
</dbReference>